<gene>
    <name evidence="7" type="ORF">NE536_02930</name>
</gene>
<dbReference type="InterPro" id="IPR015170">
    <property type="entry name" value="DUF1924_SHP"/>
</dbReference>
<reference evidence="7" key="1">
    <citation type="journal article" date="2023" name="Int. J. Syst. Evol. Microbiol.">
        <title>&lt;i&gt;Shewanella septentrionalis&lt;/i&gt; sp. nov. and &lt;i&gt;Shewanella holmiensis&lt;/i&gt; sp. nov., isolated from Baltic Sea water and sediments.</title>
        <authorList>
            <person name="Martin-Rodriguez A.J."/>
            <person name="Thorell K."/>
            <person name="Joffre E."/>
            <person name="Jensie-Markopoulos S."/>
            <person name="Moore E.R.B."/>
            <person name="Sjoling A."/>
        </authorList>
    </citation>
    <scope>NUCLEOTIDE SEQUENCE</scope>
    <source>
        <strain evidence="7">SP1W3</strain>
    </source>
</reference>
<evidence type="ECO:0000313" key="8">
    <source>
        <dbReference type="Proteomes" id="UP001155604"/>
    </source>
</evidence>
<evidence type="ECO:0000256" key="1">
    <source>
        <dbReference type="ARBA" id="ARBA00022617"/>
    </source>
</evidence>
<dbReference type="Gene3D" id="1.10.760.10">
    <property type="entry name" value="Cytochrome c-like domain"/>
    <property type="match status" value="1"/>
</dbReference>
<dbReference type="InterPro" id="IPR036909">
    <property type="entry name" value="Cyt_c-like_dom_sf"/>
</dbReference>
<keyword evidence="2 4" id="KW-0479">Metal-binding</keyword>
<keyword evidence="3 4" id="KW-0408">Iron</keyword>
<evidence type="ECO:0000256" key="2">
    <source>
        <dbReference type="ARBA" id="ARBA00022723"/>
    </source>
</evidence>
<dbReference type="SUPFAM" id="SSF46626">
    <property type="entry name" value="Cytochrome c"/>
    <property type="match status" value="1"/>
</dbReference>
<keyword evidence="5" id="KW-0732">Signal</keyword>
<dbReference type="GO" id="GO:0009055">
    <property type="term" value="F:electron transfer activity"/>
    <property type="evidence" value="ECO:0007669"/>
    <property type="project" value="InterPro"/>
</dbReference>
<dbReference type="GO" id="GO:0020037">
    <property type="term" value="F:heme binding"/>
    <property type="evidence" value="ECO:0007669"/>
    <property type="project" value="InterPro"/>
</dbReference>
<feature type="signal peptide" evidence="5">
    <location>
        <begin position="1"/>
        <end position="30"/>
    </location>
</feature>
<dbReference type="Proteomes" id="UP001155604">
    <property type="component" value="Unassembled WGS sequence"/>
</dbReference>
<dbReference type="RefSeq" id="WP_261271748.1">
    <property type="nucleotide sequence ID" value="NZ_JAMTCC010000003.1"/>
</dbReference>
<evidence type="ECO:0000256" key="5">
    <source>
        <dbReference type="SAM" id="SignalP"/>
    </source>
</evidence>
<accession>A0A9X2WRK7</accession>
<sequence length="148" mass="16454">MNRFTRHTNKSRLAIVTISTLLLTSLSVSAANSKVQSLPLSAERIGTQLQRYQAQGAGPFTAAAGQKLWLQDMDGRSCASCHTAKVTDMGMHQNTRKPIDPMAPSITADRLTDSAKIEKWFTRNCNWTFKRDCTPQEKGDALLWLSLQ</sequence>
<evidence type="ECO:0000256" key="4">
    <source>
        <dbReference type="PROSITE-ProRule" id="PRU00433"/>
    </source>
</evidence>
<feature type="chain" id="PRO_5040877909" evidence="5">
    <location>
        <begin position="31"/>
        <end position="148"/>
    </location>
</feature>
<comment type="caution">
    <text evidence="7">The sequence shown here is derived from an EMBL/GenBank/DDBJ whole genome shotgun (WGS) entry which is preliminary data.</text>
</comment>
<name>A0A9X2WRK7_9GAMM</name>
<dbReference type="EMBL" id="JAMTCC010000003">
    <property type="protein sequence ID" value="MCT7944319.1"/>
    <property type="molecule type" value="Genomic_DNA"/>
</dbReference>
<dbReference type="Pfam" id="PF09086">
    <property type="entry name" value="DUF1924"/>
    <property type="match status" value="1"/>
</dbReference>
<evidence type="ECO:0000313" key="7">
    <source>
        <dbReference type="EMBL" id="MCT7944319.1"/>
    </source>
</evidence>
<dbReference type="InterPro" id="IPR009056">
    <property type="entry name" value="Cyt_c-like_dom"/>
</dbReference>
<keyword evidence="1 4" id="KW-0349">Heme</keyword>
<dbReference type="GO" id="GO:0046872">
    <property type="term" value="F:metal ion binding"/>
    <property type="evidence" value="ECO:0007669"/>
    <property type="project" value="UniProtKB-KW"/>
</dbReference>
<evidence type="ECO:0000259" key="6">
    <source>
        <dbReference type="PROSITE" id="PS51007"/>
    </source>
</evidence>
<keyword evidence="8" id="KW-1185">Reference proteome</keyword>
<feature type="domain" description="Cytochrome c" evidence="6">
    <location>
        <begin position="60"/>
        <end position="148"/>
    </location>
</feature>
<dbReference type="AlphaFoldDB" id="A0A9X2WRK7"/>
<protein>
    <submittedName>
        <fullName evidence="7">DUF1924 domain-containing protein</fullName>
    </submittedName>
</protein>
<evidence type="ECO:0000256" key="3">
    <source>
        <dbReference type="ARBA" id="ARBA00023004"/>
    </source>
</evidence>
<organism evidence="7 8">
    <name type="scientific">Shewanella septentrionalis</name>
    <dbReference type="NCBI Taxonomy" id="2952223"/>
    <lineage>
        <taxon>Bacteria</taxon>
        <taxon>Pseudomonadati</taxon>
        <taxon>Pseudomonadota</taxon>
        <taxon>Gammaproteobacteria</taxon>
        <taxon>Alteromonadales</taxon>
        <taxon>Shewanellaceae</taxon>
        <taxon>Shewanella</taxon>
    </lineage>
</organism>
<proteinExistence type="predicted"/>
<dbReference type="PROSITE" id="PS51007">
    <property type="entry name" value="CYTC"/>
    <property type="match status" value="1"/>
</dbReference>